<dbReference type="AlphaFoldDB" id="A0AAW2WYK1"/>
<proteinExistence type="predicted"/>
<protein>
    <submittedName>
        <fullName evidence="2">Uncharacterized protein</fullName>
    </submittedName>
</protein>
<name>A0AAW2WYK1_9LAMI</name>
<comment type="caution">
    <text evidence="2">The sequence shown here is derived from an EMBL/GenBank/DDBJ whole genome shotgun (WGS) entry which is preliminary data.</text>
</comment>
<dbReference type="EMBL" id="JACGWN010000006">
    <property type="protein sequence ID" value="KAL0446009.1"/>
    <property type="molecule type" value="Genomic_DNA"/>
</dbReference>
<reference evidence="2" key="2">
    <citation type="journal article" date="2024" name="Plant">
        <title>Genomic evolution and insights into agronomic trait innovations of Sesamum species.</title>
        <authorList>
            <person name="Miao H."/>
            <person name="Wang L."/>
            <person name="Qu L."/>
            <person name="Liu H."/>
            <person name="Sun Y."/>
            <person name="Le M."/>
            <person name="Wang Q."/>
            <person name="Wei S."/>
            <person name="Zheng Y."/>
            <person name="Lin W."/>
            <person name="Duan Y."/>
            <person name="Cao H."/>
            <person name="Xiong S."/>
            <person name="Wang X."/>
            <person name="Wei L."/>
            <person name="Li C."/>
            <person name="Ma Q."/>
            <person name="Ju M."/>
            <person name="Zhao R."/>
            <person name="Li G."/>
            <person name="Mu C."/>
            <person name="Tian Q."/>
            <person name="Mei H."/>
            <person name="Zhang T."/>
            <person name="Gao T."/>
            <person name="Zhang H."/>
        </authorList>
    </citation>
    <scope>NUCLEOTIDE SEQUENCE</scope>
    <source>
        <strain evidence="2">KEN1</strain>
    </source>
</reference>
<reference evidence="2" key="1">
    <citation type="submission" date="2020-06" db="EMBL/GenBank/DDBJ databases">
        <authorList>
            <person name="Li T."/>
            <person name="Hu X."/>
            <person name="Zhang T."/>
            <person name="Song X."/>
            <person name="Zhang H."/>
            <person name="Dai N."/>
            <person name="Sheng W."/>
            <person name="Hou X."/>
            <person name="Wei L."/>
        </authorList>
    </citation>
    <scope>NUCLEOTIDE SEQUENCE</scope>
    <source>
        <strain evidence="2">KEN1</strain>
        <tissue evidence="2">Leaf</tissue>
    </source>
</reference>
<feature type="chain" id="PRO_5043856428" evidence="1">
    <location>
        <begin position="21"/>
        <end position="342"/>
    </location>
</feature>
<keyword evidence="1" id="KW-0732">Signal</keyword>
<accession>A0AAW2WYK1</accession>
<feature type="signal peptide" evidence="1">
    <location>
        <begin position="1"/>
        <end position="20"/>
    </location>
</feature>
<sequence>MHNAWTTFLLVCVPGQSTTAARPACARTCGHSMRAMDPVCAPACLGASGRSLANDWFGSSVVVPSSSPGCITGLLVDSYCMVLGDLGSVGLYDGDIERMNQTLSFTAEEEQGLVIPNEMWLGTVGDQSLLLHAVNHGKGMDLSRLSSDRFLLRFHHRVDKKRTSEGGPWNFENHLIILGELGPDDDPLTIDLNFYDFTIWVHGLPYLKVSLALGHMIDHKLGNVKEVDVTMGRSSLFSSFCVRVSLDVCRTLLRATKYTEDFVDPGSQTPYSSWLRSMSHSRGSPFSIGYGDVSVAFTSPYAESPTGAPSQSFHSTELEVCPLRISIGRLPLASADLVNIPF</sequence>
<evidence type="ECO:0000256" key="1">
    <source>
        <dbReference type="SAM" id="SignalP"/>
    </source>
</evidence>
<evidence type="ECO:0000313" key="2">
    <source>
        <dbReference type="EMBL" id="KAL0446009.1"/>
    </source>
</evidence>
<organism evidence="2">
    <name type="scientific">Sesamum latifolium</name>
    <dbReference type="NCBI Taxonomy" id="2727402"/>
    <lineage>
        <taxon>Eukaryota</taxon>
        <taxon>Viridiplantae</taxon>
        <taxon>Streptophyta</taxon>
        <taxon>Embryophyta</taxon>
        <taxon>Tracheophyta</taxon>
        <taxon>Spermatophyta</taxon>
        <taxon>Magnoliopsida</taxon>
        <taxon>eudicotyledons</taxon>
        <taxon>Gunneridae</taxon>
        <taxon>Pentapetalae</taxon>
        <taxon>asterids</taxon>
        <taxon>lamiids</taxon>
        <taxon>Lamiales</taxon>
        <taxon>Pedaliaceae</taxon>
        <taxon>Sesamum</taxon>
    </lineage>
</organism>
<gene>
    <name evidence="2" type="ORF">Slati_1728800</name>
</gene>